<dbReference type="Gramene" id="TKV97692">
    <property type="protein sequence ID" value="TKV97692"/>
    <property type="gene ID" value="SEVIR_9G511550v2"/>
</dbReference>
<dbReference type="EMBL" id="CM016560">
    <property type="protein sequence ID" value="TKV97692.1"/>
    <property type="molecule type" value="Genomic_DNA"/>
</dbReference>
<dbReference type="Proteomes" id="UP000298652">
    <property type="component" value="Chromosome 9"/>
</dbReference>
<name>A0A4U6TBA7_SETVI</name>
<dbReference type="AlphaFoldDB" id="A0A4U6TBA7"/>
<evidence type="ECO:0000313" key="1">
    <source>
        <dbReference type="EMBL" id="TKV97692.1"/>
    </source>
</evidence>
<protein>
    <submittedName>
        <fullName evidence="1">Uncharacterized protein</fullName>
    </submittedName>
</protein>
<reference evidence="1" key="1">
    <citation type="submission" date="2019-03" db="EMBL/GenBank/DDBJ databases">
        <title>WGS assembly of Setaria viridis.</title>
        <authorList>
            <person name="Huang P."/>
            <person name="Jenkins J."/>
            <person name="Grimwood J."/>
            <person name="Barry K."/>
            <person name="Healey A."/>
            <person name="Mamidi S."/>
            <person name="Sreedasyam A."/>
            <person name="Shu S."/>
            <person name="Feldman M."/>
            <person name="Wu J."/>
            <person name="Yu Y."/>
            <person name="Chen C."/>
            <person name="Johnson J."/>
            <person name="Rokhsar D."/>
            <person name="Baxter I."/>
            <person name="Schmutz J."/>
            <person name="Brutnell T."/>
            <person name="Kellogg E."/>
        </authorList>
    </citation>
    <scope>NUCLEOTIDE SEQUENCE [LARGE SCALE GENOMIC DNA]</scope>
</reference>
<organism evidence="1 2">
    <name type="scientific">Setaria viridis</name>
    <name type="common">Green bristlegrass</name>
    <name type="synonym">Setaria italica subsp. viridis</name>
    <dbReference type="NCBI Taxonomy" id="4556"/>
    <lineage>
        <taxon>Eukaryota</taxon>
        <taxon>Viridiplantae</taxon>
        <taxon>Streptophyta</taxon>
        <taxon>Embryophyta</taxon>
        <taxon>Tracheophyta</taxon>
        <taxon>Spermatophyta</taxon>
        <taxon>Magnoliopsida</taxon>
        <taxon>Liliopsida</taxon>
        <taxon>Poales</taxon>
        <taxon>Poaceae</taxon>
        <taxon>PACMAD clade</taxon>
        <taxon>Panicoideae</taxon>
        <taxon>Panicodae</taxon>
        <taxon>Paniceae</taxon>
        <taxon>Cenchrinae</taxon>
        <taxon>Setaria</taxon>
    </lineage>
</organism>
<accession>A0A4U6TBA7</accession>
<evidence type="ECO:0000313" key="2">
    <source>
        <dbReference type="Proteomes" id="UP000298652"/>
    </source>
</evidence>
<sequence>MEIIVLMNWSIWITRNEWTFSNSAHSVQGVKRHFTTELRAVAQHKVNSQLQEDILDWLDAL</sequence>
<gene>
    <name evidence="1" type="ORF">SEVIR_9G511550v2</name>
</gene>
<proteinExistence type="predicted"/>
<keyword evidence="2" id="KW-1185">Reference proteome</keyword>